<name>A0A928VZT3_9CYAN</name>
<dbReference type="InterPro" id="IPR029063">
    <property type="entry name" value="SAM-dependent_MTases_sf"/>
</dbReference>
<comment type="caution">
    <text evidence="4">The sequence shown here is derived from an EMBL/GenBank/DDBJ whole genome shotgun (WGS) entry which is preliminary data.</text>
</comment>
<dbReference type="Pfam" id="PF13649">
    <property type="entry name" value="Methyltransf_25"/>
    <property type="match status" value="1"/>
</dbReference>
<keyword evidence="5" id="KW-1185">Reference proteome</keyword>
<evidence type="ECO:0000256" key="1">
    <source>
        <dbReference type="ARBA" id="ARBA00022603"/>
    </source>
</evidence>
<evidence type="ECO:0000313" key="5">
    <source>
        <dbReference type="Proteomes" id="UP000621799"/>
    </source>
</evidence>
<dbReference type="AlphaFoldDB" id="A0A928VZT3"/>
<accession>A0A928VZT3</accession>
<dbReference type="GO" id="GO:0008168">
    <property type="term" value="F:methyltransferase activity"/>
    <property type="evidence" value="ECO:0007669"/>
    <property type="project" value="UniProtKB-KW"/>
</dbReference>
<evidence type="ECO:0000256" key="2">
    <source>
        <dbReference type="ARBA" id="ARBA00022679"/>
    </source>
</evidence>
<dbReference type="PANTHER" id="PTHR43861:SF1">
    <property type="entry name" value="TRANS-ACONITATE 2-METHYLTRANSFERASE"/>
    <property type="match status" value="1"/>
</dbReference>
<dbReference type="SUPFAM" id="SSF53335">
    <property type="entry name" value="S-adenosyl-L-methionine-dependent methyltransferases"/>
    <property type="match status" value="1"/>
</dbReference>
<organism evidence="4 5">
    <name type="scientific">Zarconia navalis LEGE 11467</name>
    <dbReference type="NCBI Taxonomy" id="1828826"/>
    <lineage>
        <taxon>Bacteria</taxon>
        <taxon>Bacillati</taxon>
        <taxon>Cyanobacteriota</taxon>
        <taxon>Cyanophyceae</taxon>
        <taxon>Oscillatoriophycideae</taxon>
        <taxon>Oscillatoriales</taxon>
        <taxon>Oscillatoriales incertae sedis</taxon>
        <taxon>Zarconia</taxon>
        <taxon>Zarconia navalis</taxon>
    </lineage>
</organism>
<evidence type="ECO:0000313" key="4">
    <source>
        <dbReference type="EMBL" id="MBE9041341.1"/>
    </source>
</evidence>
<gene>
    <name evidence="4" type="ORF">IQ235_11170</name>
</gene>
<reference evidence="4" key="1">
    <citation type="submission" date="2020-10" db="EMBL/GenBank/DDBJ databases">
        <authorList>
            <person name="Castelo-Branco R."/>
            <person name="Eusebio N."/>
            <person name="Adriana R."/>
            <person name="Vieira A."/>
            <person name="Brugerolle De Fraissinette N."/>
            <person name="Rezende De Castro R."/>
            <person name="Schneider M.P."/>
            <person name="Vasconcelos V."/>
            <person name="Leao P.N."/>
        </authorList>
    </citation>
    <scope>NUCLEOTIDE SEQUENCE</scope>
    <source>
        <strain evidence="4">LEGE 11467</strain>
    </source>
</reference>
<dbReference type="PANTHER" id="PTHR43861">
    <property type="entry name" value="TRANS-ACONITATE 2-METHYLTRANSFERASE-RELATED"/>
    <property type="match status" value="1"/>
</dbReference>
<dbReference type="InterPro" id="IPR004033">
    <property type="entry name" value="UbiE/COQ5_MeTrFase"/>
</dbReference>
<keyword evidence="1 4" id="KW-0489">Methyltransferase</keyword>
<dbReference type="CDD" id="cd02440">
    <property type="entry name" value="AdoMet_MTases"/>
    <property type="match status" value="1"/>
</dbReference>
<dbReference type="Gene3D" id="3.40.50.150">
    <property type="entry name" value="Vaccinia Virus protein VP39"/>
    <property type="match status" value="1"/>
</dbReference>
<dbReference type="GO" id="GO:0032259">
    <property type="term" value="P:methylation"/>
    <property type="evidence" value="ECO:0007669"/>
    <property type="project" value="UniProtKB-KW"/>
</dbReference>
<feature type="domain" description="Methyltransferase" evidence="3">
    <location>
        <begin position="50"/>
        <end position="146"/>
    </location>
</feature>
<dbReference type="InterPro" id="IPR041698">
    <property type="entry name" value="Methyltransf_25"/>
</dbReference>
<dbReference type="EMBL" id="JADEXN010000182">
    <property type="protein sequence ID" value="MBE9041341.1"/>
    <property type="molecule type" value="Genomic_DNA"/>
</dbReference>
<sequence length="293" mass="32755">MSDRVELEKYKQQIANLYSARSASYDRGDWHPRIARRLVEYARLSPGQQVLDIATGTGMVALLAAQIVKMEGHVIGIDISTGMLERARQKLKASGLKNIEFQLADGEALSFRENHFDTIFCSSAMIWMSDLHRALRLWQRCLKPGGLLCFHAFADTAFVGGVVSQKILEKYDVSLSLNKPTGTTQKCYDLMDAAGFENIEIKSEPDGSYISLEQAKGMWIGDSSFPTPGQYPNPLRELSLSQRVEAKIEFDAVLDSLQTERGIWDDRTIFYTLGRKAFPKDGLASGRIISNGY</sequence>
<evidence type="ECO:0000259" key="3">
    <source>
        <dbReference type="Pfam" id="PF13649"/>
    </source>
</evidence>
<dbReference type="PROSITE" id="PS51608">
    <property type="entry name" value="SAM_MT_UBIE"/>
    <property type="match status" value="1"/>
</dbReference>
<proteinExistence type="predicted"/>
<keyword evidence="2" id="KW-0808">Transferase</keyword>
<dbReference type="Proteomes" id="UP000621799">
    <property type="component" value="Unassembled WGS sequence"/>
</dbReference>
<protein>
    <submittedName>
        <fullName evidence="4">Methyltransferase domain-containing protein</fullName>
    </submittedName>
</protein>